<reference evidence="8 9" key="1">
    <citation type="submission" date="2024-01" db="EMBL/GenBank/DDBJ databases">
        <title>The genome of the rayed Mediterranean limpet Patella caerulea (Linnaeus, 1758).</title>
        <authorList>
            <person name="Anh-Thu Weber A."/>
            <person name="Halstead-Nussloch G."/>
        </authorList>
    </citation>
    <scope>NUCLEOTIDE SEQUENCE [LARGE SCALE GENOMIC DNA]</scope>
    <source>
        <strain evidence="8">AATW-2023a</strain>
        <tissue evidence="8">Whole specimen</tissue>
    </source>
</reference>
<feature type="region of interest" description="Disordered" evidence="6">
    <location>
        <begin position="93"/>
        <end position="118"/>
    </location>
</feature>
<sequence length="599" mass="67691">MVLSCSAYGCHNRQYQERSDVSFYRFPANETRRQLWINNVKTAARDEKWSWNPTRYSRLCSAHFISGKKNDNPSSLDYAPSVFVCSSKSPVKSKKRKRDKLDNMKEESPNKEDFQNNSENQCSQMFVSDTCKLLCHGSVSNFKEVDIRVLLKSNKYEQLCVTNGQTEKSLNQNSEFISKYQMNAFETLCKEGSPDRIKAETSREPSQNSTSISDDVPKDEDKLNKKFCPDDEAQNLSLSSQVLKDTNLNSKLRKLLTYSDNDPEQEEDLQPSDVELHISLSEQTDLDLAPTESELQISSSEQTNLDLPPSNSELKASASVHEELDSLRSTGVQALHPNISNLLIQPYFHPKMDDDTEKNEAFPDLSNLDLTLSNNSELQASTEDETNLDSLDITEVQDLHPNISSILIQPCVNHNIDGENEQNGVLPDLSNFPKYVYINDETGDGKKLVKLQIVGTDTDTFFPDPQSQIQFDMNCASGNSLDEVKDTTDPSLCGFNKDDTSQVKCNDPYPTVKVSNSETPKNPQIIELGSDTESETISCNSKDTSYDEKSVQEMADNTTESIFDIPSYTLNNRQNLALYRNVNKLRRKITNIKNKLYYG</sequence>
<feature type="compositionally biased region" description="Polar residues" evidence="6">
    <location>
        <begin position="204"/>
        <end position="213"/>
    </location>
</feature>
<feature type="compositionally biased region" description="Basic and acidic residues" evidence="6">
    <location>
        <begin position="99"/>
        <end position="114"/>
    </location>
</feature>
<dbReference type="InterPro" id="IPR038441">
    <property type="entry name" value="THAP_Znf_sf"/>
</dbReference>
<dbReference type="PROSITE" id="PS50950">
    <property type="entry name" value="ZF_THAP"/>
    <property type="match status" value="1"/>
</dbReference>
<keyword evidence="2 5" id="KW-0863">Zinc-finger</keyword>
<evidence type="ECO:0000256" key="4">
    <source>
        <dbReference type="ARBA" id="ARBA00023125"/>
    </source>
</evidence>
<evidence type="ECO:0000256" key="3">
    <source>
        <dbReference type="ARBA" id="ARBA00022833"/>
    </source>
</evidence>
<dbReference type="Pfam" id="PF05485">
    <property type="entry name" value="THAP"/>
    <property type="match status" value="1"/>
</dbReference>
<evidence type="ECO:0000256" key="2">
    <source>
        <dbReference type="ARBA" id="ARBA00022771"/>
    </source>
</evidence>
<feature type="region of interest" description="Disordered" evidence="6">
    <location>
        <begin position="292"/>
        <end position="319"/>
    </location>
</feature>
<keyword evidence="4 5" id="KW-0238">DNA-binding</keyword>
<dbReference type="SMART" id="SM00980">
    <property type="entry name" value="THAP"/>
    <property type="match status" value="1"/>
</dbReference>
<name>A0AAN8GGI0_PATCE</name>
<dbReference type="EMBL" id="JAZGQO010000021">
    <property type="protein sequence ID" value="KAK6165974.1"/>
    <property type="molecule type" value="Genomic_DNA"/>
</dbReference>
<keyword evidence="9" id="KW-1185">Reference proteome</keyword>
<dbReference type="Gene3D" id="6.20.210.20">
    <property type="entry name" value="THAP domain"/>
    <property type="match status" value="1"/>
</dbReference>
<dbReference type="SUPFAM" id="SSF57716">
    <property type="entry name" value="Glucocorticoid receptor-like (DNA-binding domain)"/>
    <property type="match status" value="1"/>
</dbReference>
<evidence type="ECO:0000313" key="9">
    <source>
        <dbReference type="Proteomes" id="UP001347796"/>
    </source>
</evidence>
<feature type="compositionally biased region" description="Basic and acidic residues" evidence="6">
    <location>
        <begin position="215"/>
        <end position="227"/>
    </location>
</feature>
<protein>
    <recommendedName>
        <fullName evidence="7">THAP-type domain-containing protein</fullName>
    </recommendedName>
</protein>
<evidence type="ECO:0000259" key="7">
    <source>
        <dbReference type="PROSITE" id="PS50950"/>
    </source>
</evidence>
<feature type="region of interest" description="Disordered" evidence="6">
    <location>
        <begin position="192"/>
        <end position="227"/>
    </location>
</feature>
<evidence type="ECO:0000256" key="1">
    <source>
        <dbReference type="ARBA" id="ARBA00022723"/>
    </source>
</evidence>
<keyword evidence="3" id="KW-0862">Zinc</keyword>
<feature type="compositionally biased region" description="Polar residues" evidence="6">
    <location>
        <begin position="293"/>
        <end position="314"/>
    </location>
</feature>
<dbReference type="GO" id="GO:0008270">
    <property type="term" value="F:zinc ion binding"/>
    <property type="evidence" value="ECO:0007669"/>
    <property type="project" value="UniProtKB-KW"/>
</dbReference>
<dbReference type="Proteomes" id="UP001347796">
    <property type="component" value="Unassembled WGS sequence"/>
</dbReference>
<comment type="caution">
    <text evidence="8">The sequence shown here is derived from an EMBL/GenBank/DDBJ whole genome shotgun (WGS) entry which is preliminary data.</text>
</comment>
<proteinExistence type="predicted"/>
<dbReference type="InterPro" id="IPR006612">
    <property type="entry name" value="THAP_Znf"/>
</dbReference>
<organism evidence="8 9">
    <name type="scientific">Patella caerulea</name>
    <name type="common">Rayed Mediterranean limpet</name>
    <dbReference type="NCBI Taxonomy" id="87958"/>
    <lineage>
        <taxon>Eukaryota</taxon>
        <taxon>Metazoa</taxon>
        <taxon>Spiralia</taxon>
        <taxon>Lophotrochozoa</taxon>
        <taxon>Mollusca</taxon>
        <taxon>Gastropoda</taxon>
        <taxon>Patellogastropoda</taxon>
        <taxon>Patelloidea</taxon>
        <taxon>Patellidae</taxon>
        <taxon>Patella</taxon>
    </lineage>
</organism>
<keyword evidence="1" id="KW-0479">Metal-binding</keyword>
<gene>
    <name evidence="8" type="ORF">SNE40_022774</name>
</gene>
<evidence type="ECO:0000256" key="6">
    <source>
        <dbReference type="SAM" id="MobiDB-lite"/>
    </source>
</evidence>
<feature type="domain" description="THAP-type" evidence="7">
    <location>
        <begin position="1"/>
        <end position="83"/>
    </location>
</feature>
<evidence type="ECO:0000313" key="8">
    <source>
        <dbReference type="EMBL" id="KAK6165974.1"/>
    </source>
</evidence>
<evidence type="ECO:0000256" key="5">
    <source>
        <dbReference type="PROSITE-ProRule" id="PRU00309"/>
    </source>
</evidence>
<feature type="compositionally biased region" description="Basic and acidic residues" evidence="6">
    <location>
        <begin position="192"/>
        <end position="203"/>
    </location>
</feature>
<dbReference type="GO" id="GO:0003677">
    <property type="term" value="F:DNA binding"/>
    <property type="evidence" value="ECO:0007669"/>
    <property type="project" value="UniProtKB-UniRule"/>
</dbReference>
<accession>A0AAN8GGI0</accession>
<dbReference type="AlphaFoldDB" id="A0AAN8GGI0"/>